<dbReference type="Gene3D" id="1.10.260.40">
    <property type="entry name" value="lambda repressor-like DNA-binding domains"/>
    <property type="match status" value="1"/>
</dbReference>
<dbReference type="PANTHER" id="PTHR46558">
    <property type="entry name" value="TRACRIPTIONAL REGULATORY PROTEIN-RELATED-RELATED"/>
    <property type="match status" value="1"/>
</dbReference>
<dbReference type="RefSeq" id="WP_103203056.1">
    <property type="nucleotide sequence ID" value="NZ_CVTD020000017.1"/>
</dbReference>
<dbReference type="PANTHER" id="PTHR46558:SF11">
    <property type="entry name" value="HTH-TYPE TRANSCRIPTIONAL REGULATOR XRE"/>
    <property type="match status" value="1"/>
</dbReference>
<reference evidence="3 4" key="1">
    <citation type="submission" date="2015-06" db="EMBL/GenBank/DDBJ databases">
        <authorList>
            <person name="Wibberg Daniel"/>
        </authorList>
    </citation>
    <scope>NUCLEOTIDE SEQUENCE [LARGE SCALE GENOMIC DNA]</scope>
    <source>
        <strain evidence="3 4">T3/55T</strain>
    </source>
</reference>
<accession>A0A0H5SHJ6</accession>
<sequence length="109" mass="12141">MLGDKIKVLREGKNVSQKELAQAIGVSDVMISLYEQGKKSPSLPTIVKIADYFNVSTDYLLGTKAVNNDIPENIMAAARNLLELPEENRKLAIDMIKYMSQKGKEAKEK</sequence>
<keyword evidence="1" id="KW-0238">DNA-binding</keyword>
<evidence type="ECO:0000256" key="1">
    <source>
        <dbReference type="ARBA" id="ARBA00023125"/>
    </source>
</evidence>
<dbReference type="EMBL" id="CVTD020000017">
    <property type="protein sequence ID" value="CRZ34959.1"/>
    <property type="molecule type" value="Genomic_DNA"/>
</dbReference>
<dbReference type="AlphaFoldDB" id="A0A0H5SHJ6"/>
<dbReference type="Proteomes" id="UP000236497">
    <property type="component" value="Unassembled WGS sequence"/>
</dbReference>
<evidence type="ECO:0000313" key="3">
    <source>
        <dbReference type="EMBL" id="CRZ34959.1"/>
    </source>
</evidence>
<dbReference type="Pfam" id="PF01381">
    <property type="entry name" value="HTH_3"/>
    <property type="match status" value="1"/>
</dbReference>
<keyword evidence="4" id="KW-1185">Reference proteome</keyword>
<dbReference type="SMART" id="SM00530">
    <property type="entry name" value="HTH_XRE"/>
    <property type="match status" value="1"/>
</dbReference>
<gene>
    <name evidence="3" type="ORF">HHT355_1759</name>
</gene>
<name>A0A0H5SHJ6_HERHM</name>
<dbReference type="SUPFAM" id="SSF47413">
    <property type="entry name" value="lambda repressor-like DNA-binding domains"/>
    <property type="match status" value="1"/>
</dbReference>
<feature type="domain" description="HTH cro/C1-type" evidence="2">
    <location>
        <begin position="6"/>
        <end position="60"/>
    </location>
</feature>
<dbReference type="InterPro" id="IPR010982">
    <property type="entry name" value="Lambda_DNA-bd_dom_sf"/>
</dbReference>
<proteinExistence type="predicted"/>
<organism evidence="3 4">
    <name type="scientific">Herbinix hemicellulosilytica</name>
    <dbReference type="NCBI Taxonomy" id="1564487"/>
    <lineage>
        <taxon>Bacteria</taxon>
        <taxon>Bacillati</taxon>
        <taxon>Bacillota</taxon>
        <taxon>Clostridia</taxon>
        <taxon>Lachnospirales</taxon>
        <taxon>Lachnospiraceae</taxon>
        <taxon>Herbinix</taxon>
    </lineage>
</organism>
<dbReference type="InterPro" id="IPR001387">
    <property type="entry name" value="Cro/C1-type_HTH"/>
</dbReference>
<dbReference type="PROSITE" id="PS50943">
    <property type="entry name" value="HTH_CROC1"/>
    <property type="match status" value="1"/>
</dbReference>
<dbReference type="GO" id="GO:0003677">
    <property type="term" value="F:DNA binding"/>
    <property type="evidence" value="ECO:0007669"/>
    <property type="project" value="UniProtKB-KW"/>
</dbReference>
<evidence type="ECO:0000259" key="2">
    <source>
        <dbReference type="PROSITE" id="PS50943"/>
    </source>
</evidence>
<evidence type="ECO:0000313" key="4">
    <source>
        <dbReference type="Proteomes" id="UP000236497"/>
    </source>
</evidence>
<dbReference type="OrthoDB" id="9815852at2"/>
<dbReference type="CDD" id="cd00093">
    <property type="entry name" value="HTH_XRE"/>
    <property type="match status" value="1"/>
</dbReference>
<protein>
    <recommendedName>
        <fullName evidence="2">HTH cro/C1-type domain-containing protein</fullName>
    </recommendedName>
</protein>